<feature type="domain" description="SH3" evidence="7">
    <location>
        <begin position="35"/>
        <end position="95"/>
    </location>
</feature>
<dbReference type="InterPro" id="IPR036964">
    <property type="entry name" value="RASGEF_cat_dom_sf"/>
</dbReference>
<dbReference type="CDD" id="cd00155">
    <property type="entry name" value="RasGEF"/>
    <property type="match status" value="1"/>
</dbReference>
<evidence type="ECO:0000313" key="10">
    <source>
        <dbReference type="EMBL" id="CDP34901.1"/>
    </source>
</evidence>
<keyword evidence="2" id="KW-0132">Cell division</keyword>
<dbReference type="Pfam" id="PF00618">
    <property type="entry name" value="RasGEF_N"/>
    <property type="match status" value="1"/>
</dbReference>
<dbReference type="Gene3D" id="2.30.30.40">
    <property type="entry name" value="SH3 Domains"/>
    <property type="match status" value="1"/>
</dbReference>
<protein>
    <submittedName>
        <fullName evidence="10">ARAD1C23078p</fullName>
    </submittedName>
</protein>
<dbReference type="EMBL" id="HG937693">
    <property type="protein sequence ID" value="CDP34901.1"/>
    <property type="molecule type" value="Genomic_DNA"/>
</dbReference>
<evidence type="ECO:0000259" key="8">
    <source>
        <dbReference type="PROSITE" id="PS50009"/>
    </source>
</evidence>
<keyword evidence="1 5" id="KW-0728">SH3 domain</keyword>
<keyword evidence="2" id="KW-0131">Cell cycle</keyword>
<dbReference type="InterPro" id="IPR000651">
    <property type="entry name" value="Ras-like_Gua-exchang_fac_N"/>
</dbReference>
<feature type="region of interest" description="Disordered" evidence="6">
    <location>
        <begin position="91"/>
        <end position="191"/>
    </location>
</feature>
<dbReference type="PROSITE" id="PS50009">
    <property type="entry name" value="RASGEF_CAT"/>
    <property type="match status" value="1"/>
</dbReference>
<dbReference type="InterPro" id="IPR001452">
    <property type="entry name" value="SH3_domain"/>
</dbReference>
<dbReference type="PROSITE" id="PS00720">
    <property type="entry name" value="RASGEF"/>
    <property type="match status" value="1"/>
</dbReference>
<feature type="compositionally biased region" description="Polar residues" evidence="6">
    <location>
        <begin position="833"/>
        <end position="846"/>
    </location>
</feature>
<dbReference type="PROSITE" id="PS50212">
    <property type="entry name" value="RASGEF_NTER"/>
    <property type="match status" value="1"/>
</dbReference>
<feature type="compositionally biased region" description="Polar residues" evidence="6">
    <location>
        <begin position="91"/>
        <end position="100"/>
    </location>
</feature>
<dbReference type="SMART" id="SM00147">
    <property type="entry name" value="RasGEF"/>
    <property type="match status" value="1"/>
</dbReference>
<evidence type="ECO:0000256" key="6">
    <source>
        <dbReference type="SAM" id="MobiDB-lite"/>
    </source>
</evidence>
<dbReference type="PANTHER" id="PTHR23113">
    <property type="entry name" value="GUANINE NUCLEOTIDE EXCHANGE FACTOR"/>
    <property type="match status" value="1"/>
</dbReference>
<dbReference type="CDD" id="cd06224">
    <property type="entry name" value="REM"/>
    <property type="match status" value="1"/>
</dbReference>
<dbReference type="SUPFAM" id="SSF48366">
    <property type="entry name" value="Ras GEF"/>
    <property type="match status" value="1"/>
</dbReference>
<keyword evidence="3 4" id="KW-0344">Guanine-nucleotide releasing factor</keyword>
<dbReference type="GO" id="GO:0051301">
    <property type="term" value="P:cell division"/>
    <property type="evidence" value="ECO:0007669"/>
    <property type="project" value="UniProtKB-KW"/>
</dbReference>
<name>A0A060T6U2_BLAAD</name>
<reference evidence="10" key="1">
    <citation type="submission" date="2014-02" db="EMBL/GenBank/DDBJ databases">
        <authorList>
            <person name="Genoscope - CEA"/>
        </authorList>
    </citation>
    <scope>NUCLEOTIDE SEQUENCE</scope>
    <source>
        <strain evidence="10">LS3</strain>
    </source>
</reference>
<feature type="domain" description="N-terminal Ras-GEF" evidence="9">
    <location>
        <begin position="867"/>
        <end position="1009"/>
    </location>
</feature>
<dbReference type="GO" id="GO:0005886">
    <property type="term" value="C:plasma membrane"/>
    <property type="evidence" value="ECO:0007669"/>
    <property type="project" value="TreeGrafter"/>
</dbReference>
<dbReference type="PROSITE" id="PS50002">
    <property type="entry name" value="SH3"/>
    <property type="match status" value="1"/>
</dbReference>
<dbReference type="InterPro" id="IPR008937">
    <property type="entry name" value="Ras-like_GEF"/>
</dbReference>
<reference evidence="10" key="2">
    <citation type="submission" date="2014-06" db="EMBL/GenBank/DDBJ databases">
        <title>The complete genome of Blastobotrys (Arxula) adeninivorans LS3 - a yeast of biotechnological interest.</title>
        <authorList>
            <person name="Kunze G."/>
            <person name="Gaillardin C."/>
            <person name="Czernicka M."/>
            <person name="Durrens P."/>
            <person name="Martin T."/>
            <person name="Boer E."/>
            <person name="Gabaldon T."/>
            <person name="Cruz J."/>
            <person name="Talla E."/>
            <person name="Marck C."/>
            <person name="Goffeau A."/>
            <person name="Barbe V."/>
            <person name="Baret P."/>
            <person name="Baronian K."/>
            <person name="Beier S."/>
            <person name="Bleykasten C."/>
            <person name="Bode R."/>
            <person name="Casaregola S."/>
            <person name="Despons L."/>
            <person name="Fairhead C."/>
            <person name="Giersberg M."/>
            <person name="Gierski P."/>
            <person name="Hahnel U."/>
            <person name="Hartmann A."/>
            <person name="Jankowska D."/>
            <person name="Jubin C."/>
            <person name="Jung P."/>
            <person name="Lafontaine I."/>
            <person name="Leh-Louis V."/>
            <person name="Lemaire M."/>
            <person name="Marcet-Houben M."/>
            <person name="Mascher M."/>
            <person name="Morel G."/>
            <person name="Richard G.-F."/>
            <person name="Riechen J."/>
            <person name="Sacerdot C."/>
            <person name="Sarkar A."/>
            <person name="Savel G."/>
            <person name="Schacherer J."/>
            <person name="Sherman D."/>
            <person name="Straub M.-L."/>
            <person name="Stein N."/>
            <person name="Thierry A."/>
            <person name="Trautwein-Schult A."/>
            <person name="Westhof E."/>
            <person name="Worch S."/>
            <person name="Dujon B."/>
            <person name="Souciet J.-L."/>
            <person name="Wincker P."/>
            <person name="Scholz U."/>
            <person name="Neuveglise N."/>
        </authorList>
    </citation>
    <scope>NUCLEOTIDE SEQUENCE</scope>
    <source>
        <strain evidence="10">LS3</strain>
    </source>
</reference>
<dbReference type="Pfam" id="PF00018">
    <property type="entry name" value="SH3_1"/>
    <property type="match status" value="1"/>
</dbReference>
<dbReference type="PANTHER" id="PTHR23113:SF368">
    <property type="entry name" value="CELL DIVISION CONTROL PROTEIN 25"/>
    <property type="match status" value="1"/>
</dbReference>
<feature type="compositionally biased region" description="Polar residues" evidence="6">
    <location>
        <begin position="125"/>
        <end position="141"/>
    </location>
</feature>
<dbReference type="CDD" id="cd11883">
    <property type="entry name" value="SH3_Sdc25"/>
    <property type="match status" value="1"/>
</dbReference>
<dbReference type="Gene3D" id="1.20.870.10">
    <property type="entry name" value="Son of sevenless (SoS) protein Chain: S domain 1"/>
    <property type="match status" value="1"/>
</dbReference>
<gene>
    <name evidence="10" type="ORF">GNLVRS02_ARAD1C23078g</name>
</gene>
<dbReference type="InterPro" id="IPR036028">
    <property type="entry name" value="SH3-like_dom_sf"/>
</dbReference>
<organism evidence="10">
    <name type="scientific">Blastobotrys adeninivorans</name>
    <name type="common">Yeast</name>
    <name type="synonym">Arxula adeninivorans</name>
    <dbReference type="NCBI Taxonomy" id="409370"/>
    <lineage>
        <taxon>Eukaryota</taxon>
        <taxon>Fungi</taxon>
        <taxon>Dikarya</taxon>
        <taxon>Ascomycota</taxon>
        <taxon>Saccharomycotina</taxon>
        <taxon>Dipodascomycetes</taxon>
        <taxon>Dipodascales</taxon>
        <taxon>Trichomonascaceae</taxon>
        <taxon>Blastobotrys</taxon>
    </lineage>
</organism>
<dbReference type="Pfam" id="PF00617">
    <property type="entry name" value="RasGEF"/>
    <property type="match status" value="1"/>
</dbReference>
<dbReference type="InterPro" id="IPR023578">
    <property type="entry name" value="Ras_GEF_dom_sf"/>
</dbReference>
<feature type="domain" description="Ras-GEF" evidence="8">
    <location>
        <begin position="1067"/>
        <end position="1304"/>
    </location>
</feature>
<dbReference type="Gene3D" id="1.10.840.10">
    <property type="entry name" value="Ras guanine-nucleotide exchange factors catalytic domain"/>
    <property type="match status" value="1"/>
</dbReference>
<dbReference type="SUPFAM" id="SSF50044">
    <property type="entry name" value="SH3-domain"/>
    <property type="match status" value="1"/>
</dbReference>
<dbReference type="SMART" id="SM00326">
    <property type="entry name" value="SH3"/>
    <property type="match status" value="1"/>
</dbReference>
<evidence type="ECO:0000256" key="4">
    <source>
        <dbReference type="PROSITE-ProRule" id="PRU00168"/>
    </source>
</evidence>
<proteinExistence type="predicted"/>
<dbReference type="GO" id="GO:0007265">
    <property type="term" value="P:Ras protein signal transduction"/>
    <property type="evidence" value="ECO:0007669"/>
    <property type="project" value="TreeGrafter"/>
</dbReference>
<dbReference type="SMART" id="SM00229">
    <property type="entry name" value="RasGEFN"/>
    <property type="match status" value="1"/>
</dbReference>
<accession>A0A060T6U2</accession>
<evidence type="ECO:0000256" key="3">
    <source>
        <dbReference type="ARBA" id="ARBA00022658"/>
    </source>
</evidence>
<evidence type="ECO:0000256" key="5">
    <source>
        <dbReference type="PROSITE-ProRule" id="PRU00192"/>
    </source>
</evidence>
<evidence type="ECO:0000256" key="1">
    <source>
        <dbReference type="ARBA" id="ARBA00022443"/>
    </source>
</evidence>
<dbReference type="InterPro" id="IPR019804">
    <property type="entry name" value="Ras_G-nucl-exch_fac_CS"/>
</dbReference>
<evidence type="ECO:0000259" key="9">
    <source>
        <dbReference type="PROSITE" id="PS50212"/>
    </source>
</evidence>
<dbReference type="InterPro" id="IPR001895">
    <property type="entry name" value="RASGEF_cat_dom"/>
</dbReference>
<sequence>MSRAPNVQAVQKSLSSFSIADAYKRQSPNGRSTPVLSHQVVAMYAYQSDKPHSLSLQPGDVITVVSKLPSGWWEGVNGRNQRGWFPSNFTRAMTSTSATPGSAAGNATAESRSRSHSHASSHHSQTQQAPVSSQASQISHTSQESQPSQASQGSQSTPPQSQSSQPQSPFSRRSDALDPFASPLHPGLSPAINNGIMTFEISETEHSDDTPRLPNREFDIDSLSASGLSLRDDAASLVSRNGSTASCVSHDRQSSHGTFTSATAQPTRAGTHFLNNYAIYDTADDSYRHRPSHWIAQIDENGKLCYVNPERRHVTSGLPFEPVDLSEKSVPTTVTVAQEIVDQPDVLPATDISDSDVCTRQKSSVASIDSRTSSFSNTITIQGLENQTWTSLLALLRTRVNTLLETFNKWDEPSLVSKYNDVAQIVQSVHVIAGIPIGALPAISETEISTVFRSSMTNLSKIGLLCDIFSIKRRPSLSSSASISTSDSEQGQFVVEKFTEMTSALVADTESFVAQYKKLAASASENSEHSGDGDDDWFEFPSPSSLYRVRKYKGGSWVDTMVMNNGLPAEDTTTSRQGSVSAGSVSSCGGLGISAPTPVTRHTLFQLESYDASVPVDQGSMSTMHDYAASAKTYVDRILNYISAPPQQEPWSIETVKGRKKFIASNLHGLNSRLITLFHLLESLDLSIYYGGQRRQMIRRSSKLFPAKEAFAALNLLYNFMDAKQGVFKGVMRAHEGFRRTDASNADFIAALSMQFDQAKIEELYSNFEKSIEDTIKNDMTALGESISSVIGVTSNLVEEQKAFAARPVQWETDQYGRRGSGMGSASTGTGRQQSVATEGTSSVSTGREDQPWFLQLEHGDEMVYDRRGAPRGGTIRALVEQLTLHDKLRPDFNTAMLLTFRSFTDASELFDLLVDRFSIQPPEGLTAEEFQQWTEKKQVPIRIRVVNILKQWLETYWLEDDIIEDIGSISGPSSSTRTVGSSFLSMSSSTTHSSQSRNILLDSMLKFANQLSAQKFPGASTLINLIEQRMRNKEPSFKRMIKTNPAPKPAPVLPKSLKKFRLFDLDPLELARQLSLREFKLFVVITAQECLNRCVSRKVSLPSGHSNQIGRFIRNSNQLTSWVSWSILSFPDPKKRAQAIKYFVDTAIHCRAMNNFSSMTAVISGLHSSTIHRMKKTWELVSPKVRSKLDSMNQLMTSSRNFNEYRDLLSSVQLPAVPFFGVYLTDLTFTEDGNPDFLQNDFRVINFAKRAKAASTIENIRQFQRMPYNFEEIEEIQTFLEDGFENAPPIEEQYDTSLSIEPREKGASTDKGEKVAKLLEENGIL</sequence>
<dbReference type="GO" id="GO:0005085">
    <property type="term" value="F:guanyl-nucleotide exchange factor activity"/>
    <property type="evidence" value="ECO:0007669"/>
    <property type="project" value="UniProtKB-KW"/>
</dbReference>
<evidence type="ECO:0000259" key="7">
    <source>
        <dbReference type="PROSITE" id="PS50002"/>
    </source>
</evidence>
<feature type="region of interest" description="Disordered" evidence="6">
    <location>
        <begin position="815"/>
        <end position="848"/>
    </location>
</feature>
<feature type="compositionally biased region" description="Low complexity" evidence="6">
    <location>
        <begin position="142"/>
        <end position="171"/>
    </location>
</feature>
<evidence type="ECO:0000256" key="2">
    <source>
        <dbReference type="ARBA" id="ARBA00022618"/>
    </source>
</evidence>